<dbReference type="NCBIfam" id="TIGR02976">
    <property type="entry name" value="phageshock_pspB"/>
    <property type="match status" value="1"/>
</dbReference>
<keyword evidence="6" id="KW-0175">Coiled coil</keyword>
<dbReference type="InterPro" id="IPR052027">
    <property type="entry name" value="PspC"/>
</dbReference>
<evidence type="ECO:0000256" key="7">
    <source>
        <dbReference type="SAM" id="Phobius"/>
    </source>
</evidence>
<comment type="subcellular location">
    <subcellularLocation>
        <location evidence="1">Cell membrane</location>
        <topology evidence="1">Single-pass membrane protein</topology>
    </subcellularLocation>
</comment>
<dbReference type="InterPro" id="IPR007168">
    <property type="entry name" value="Phageshock_PspC_N"/>
</dbReference>
<feature type="domain" description="Phage shock protein PspC N-terminal" evidence="8">
    <location>
        <begin position="83"/>
        <end position="140"/>
    </location>
</feature>
<evidence type="ECO:0000313" key="9">
    <source>
        <dbReference type="EMBL" id="MBD3706634.1"/>
    </source>
</evidence>
<dbReference type="InterPro" id="IPR009554">
    <property type="entry name" value="Phageshock_PspB"/>
</dbReference>
<gene>
    <name evidence="9" type="primary">pspC</name>
    <name evidence="9" type="ORF">IE983_03210</name>
</gene>
<name>A0A927HM99_9ENTR</name>
<dbReference type="Pfam" id="PF06667">
    <property type="entry name" value="PspB"/>
    <property type="match status" value="1"/>
</dbReference>
<dbReference type="EMBL" id="JACXTA010000001">
    <property type="protein sequence ID" value="MBD3706634.1"/>
    <property type="molecule type" value="Genomic_DNA"/>
</dbReference>
<dbReference type="InterPro" id="IPR014320">
    <property type="entry name" value="Phageshock_PspC"/>
</dbReference>
<evidence type="ECO:0000256" key="5">
    <source>
        <dbReference type="ARBA" id="ARBA00023136"/>
    </source>
</evidence>
<protein>
    <submittedName>
        <fullName evidence="9">Envelope stress response membrane protein PspC</fullName>
    </submittedName>
</protein>
<evidence type="ECO:0000256" key="1">
    <source>
        <dbReference type="ARBA" id="ARBA00004162"/>
    </source>
</evidence>
<keyword evidence="3 7" id="KW-0812">Transmembrane</keyword>
<feature type="coiled-coil region" evidence="6">
    <location>
        <begin position="36"/>
        <end position="63"/>
    </location>
</feature>
<feature type="transmembrane region" description="Helical" evidence="7">
    <location>
        <begin position="6"/>
        <end position="24"/>
    </location>
</feature>
<dbReference type="GO" id="GO:0005886">
    <property type="term" value="C:plasma membrane"/>
    <property type="evidence" value="ECO:0007669"/>
    <property type="project" value="UniProtKB-SubCell"/>
</dbReference>
<evidence type="ECO:0000259" key="8">
    <source>
        <dbReference type="Pfam" id="PF04024"/>
    </source>
</evidence>
<dbReference type="AlphaFoldDB" id="A0A927HM99"/>
<dbReference type="PANTHER" id="PTHR33885">
    <property type="entry name" value="PHAGE SHOCK PROTEIN C"/>
    <property type="match status" value="1"/>
</dbReference>
<evidence type="ECO:0000256" key="2">
    <source>
        <dbReference type="ARBA" id="ARBA00022475"/>
    </source>
</evidence>
<evidence type="ECO:0000256" key="4">
    <source>
        <dbReference type="ARBA" id="ARBA00022989"/>
    </source>
</evidence>
<accession>A0A927HM99</accession>
<comment type="caution">
    <text evidence="9">The sequence shown here is derived from an EMBL/GenBank/DDBJ whole genome shotgun (WGS) entry which is preliminary data.</text>
</comment>
<dbReference type="GO" id="GO:0006355">
    <property type="term" value="P:regulation of DNA-templated transcription"/>
    <property type="evidence" value="ECO:0007669"/>
    <property type="project" value="InterPro"/>
</dbReference>
<feature type="transmembrane region" description="Helical" evidence="7">
    <location>
        <begin position="111"/>
        <end position="135"/>
    </location>
</feature>
<dbReference type="NCBIfam" id="TIGR02978">
    <property type="entry name" value="phageshock_pspC"/>
    <property type="match status" value="1"/>
</dbReference>
<evidence type="ECO:0000256" key="3">
    <source>
        <dbReference type="ARBA" id="ARBA00022692"/>
    </source>
</evidence>
<evidence type="ECO:0000313" key="10">
    <source>
        <dbReference type="Proteomes" id="UP000655273"/>
    </source>
</evidence>
<proteinExistence type="predicted"/>
<evidence type="ECO:0000256" key="6">
    <source>
        <dbReference type="SAM" id="Coils"/>
    </source>
</evidence>
<dbReference type="Pfam" id="PF04024">
    <property type="entry name" value="PspC"/>
    <property type="match status" value="1"/>
</dbReference>
<dbReference type="NCBIfam" id="NF007973">
    <property type="entry name" value="PRK10697.1"/>
    <property type="match status" value="1"/>
</dbReference>
<organism evidence="9 10">
    <name type="scientific">Enterobacter hormaechei</name>
    <dbReference type="NCBI Taxonomy" id="158836"/>
    <lineage>
        <taxon>Bacteria</taxon>
        <taxon>Pseudomonadati</taxon>
        <taxon>Pseudomonadota</taxon>
        <taxon>Gammaproteobacteria</taxon>
        <taxon>Enterobacterales</taxon>
        <taxon>Enterobacteriaceae</taxon>
        <taxon>Enterobacter</taxon>
        <taxon>Enterobacter cloacae complex</taxon>
    </lineage>
</organism>
<dbReference type="PANTHER" id="PTHR33885:SF3">
    <property type="entry name" value="PHAGE SHOCK PROTEIN C"/>
    <property type="match status" value="1"/>
</dbReference>
<reference evidence="9" key="1">
    <citation type="submission" date="2020-07" db="EMBL/GenBank/DDBJ databases">
        <title>Clinical and genomic characterization of carbapenemase-producing Enterobacterales causing secondary infections during the COVID-19 crisis at a New York City hospital.</title>
        <authorList>
            <person name="Gomez-Simmonds A."/>
            <person name="Annavajhala M.K."/>
            <person name="Uhlemann A.-C."/>
        </authorList>
    </citation>
    <scope>NUCLEOTIDE SEQUENCE</scope>
    <source>
        <strain evidence="9">NK1396</strain>
    </source>
</reference>
<keyword evidence="2" id="KW-1003">Cell membrane</keyword>
<dbReference type="NCBIfam" id="NF006993">
    <property type="entry name" value="PRK09458.1"/>
    <property type="match status" value="1"/>
</dbReference>
<dbReference type="Proteomes" id="UP000655273">
    <property type="component" value="Unassembled WGS sequence"/>
</dbReference>
<sequence>MSALFLAIPLTIFVLFVLPIWLWLHYSNRSSRGELSQSEQQRLAQLSAEANKMRERIQALEAILGRGTPKLEGTVMAGLNLNKKLWRIPQQGMVRGVCAGLAHYLDVPVKLVRVVTVLSIFFGLAFITLVAYIILSFVLDPMPEGELNAENTPTSSDLLNAVDEQLSAGEKRLREMERYVTSDTFTLRSRFRQL</sequence>
<keyword evidence="5 7" id="KW-0472">Membrane</keyword>
<dbReference type="GO" id="GO:0009271">
    <property type="term" value="P:phage shock"/>
    <property type="evidence" value="ECO:0007669"/>
    <property type="project" value="InterPro"/>
</dbReference>
<keyword evidence="4 7" id="KW-1133">Transmembrane helix</keyword>